<keyword evidence="4 8" id="KW-0812">Transmembrane</keyword>
<feature type="transmembrane region" description="Helical" evidence="8">
    <location>
        <begin position="87"/>
        <end position="109"/>
    </location>
</feature>
<dbReference type="PANTHER" id="PTHR31632:SF2">
    <property type="entry name" value="PLASMA MEMBRANE IRON PERMEASE"/>
    <property type="match status" value="1"/>
</dbReference>
<feature type="transmembrane region" description="Helical" evidence="8">
    <location>
        <begin position="180"/>
        <end position="199"/>
    </location>
</feature>
<keyword evidence="3" id="KW-0813">Transport</keyword>
<dbReference type="Pfam" id="PF03239">
    <property type="entry name" value="FTR1"/>
    <property type="match status" value="1"/>
</dbReference>
<feature type="transmembrane region" description="Helical" evidence="8">
    <location>
        <begin position="6"/>
        <end position="32"/>
    </location>
</feature>
<keyword evidence="3" id="KW-0408">Iron</keyword>
<dbReference type="EMBL" id="JBBWRZ010000007">
    <property type="protein sequence ID" value="KAK8232194.1"/>
    <property type="molecule type" value="Genomic_DNA"/>
</dbReference>
<feature type="transmembrane region" description="Helical" evidence="8">
    <location>
        <begin position="52"/>
        <end position="75"/>
    </location>
</feature>
<keyword evidence="6 8" id="KW-0472">Membrane</keyword>
<comment type="subcellular location">
    <subcellularLocation>
        <location evidence="1">Membrane</location>
        <topology evidence="1">Multi-pass membrane protein</topology>
    </subcellularLocation>
</comment>
<feature type="transmembrane region" description="Helical" evidence="8">
    <location>
        <begin position="211"/>
        <end position="233"/>
    </location>
</feature>
<gene>
    <name evidence="9" type="ORF">HDK90DRAFT_301324</name>
</gene>
<feature type="transmembrane region" description="Helical" evidence="8">
    <location>
        <begin position="291"/>
        <end position="311"/>
    </location>
</feature>
<evidence type="ECO:0000256" key="7">
    <source>
        <dbReference type="SAM" id="MobiDB-lite"/>
    </source>
</evidence>
<evidence type="ECO:0000256" key="6">
    <source>
        <dbReference type="ARBA" id="ARBA00023136"/>
    </source>
</evidence>
<keyword evidence="5 8" id="KW-1133">Transmembrane helix</keyword>
<evidence type="ECO:0000313" key="10">
    <source>
        <dbReference type="Proteomes" id="UP001492380"/>
    </source>
</evidence>
<keyword evidence="3" id="KW-0410">Iron transport</keyword>
<organism evidence="9 10">
    <name type="scientific">Phyllosticta capitalensis</name>
    <dbReference type="NCBI Taxonomy" id="121624"/>
    <lineage>
        <taxon>Eukaryota</taxon>
        <taxon>Fungi</taxon>
        <taxon>Dikarya</taxon>
        <taxon>Ascomycota</taxon>
        <taxon>Pezizomycotina</taxon>
        <taxon>Dothideomycetes</taxon>
        <taxon>Dothideomycetes incertae sedis</taxon>
        <taxon>Botryosphaeriales</taxon>
        <taxon>Phyllostictaceae</taxon>
        <taxon>Phyllosticta</taxon>
    </lineage>
</organism>
<name>A0ABR1YK72_9PEZI</name>
<evidence type="ECO:0000256" key="2">
    <source>
        <dbReference type="ARBA" id="ARBA00008333"/>
    </source>
</evidence>
<feature type="compositionally biased region" description="Basic and acidic residues" evidence="7">
    <location>
        <begin position="336"/>
        <end position="355"/>
    </location>
</feature>
<accession>A0ABR1YK72</accession>
<evidence type="ECO:0000256" key="3">
    <source>
        <dbReference type="ARBA" id="ARBA00022496"/>
    </source>
</evidence>
<evidence type="ECO:0000256" key="8">
    <source>
        <dbReference type="SAM" id="Phobius"/>
    </source>
</evidence>
<comment type="caution">
    <text evidence="9">The sequence shown here is derived from an EMBL/GenBank/DDBJ whole genome shotgun (WGS) entry which is preliminary data.</text>
</comment>
<keyword evidence="10" id="KW-1185">Reference proteome</keyword>
<dbReference type="InterPro" id="IPR004923">
    <property type="entry name" value="FTR1/Fip1/EfeU"/>
</dbReference>
<protein>
    <submittedName>
        <fullName evidence="9">Plasma membrane iron permease</fullName>
    </submittedName>
</protein>
<evidence type="ECO:0000256" key="1">
    <source>
        <dbReference type="ARBA" id="ARBA00004141"/>
    </source>
</evidence>
<feature type="region of interest" description="Disordered" evidence="7">
    <location>
        <begin position="322"/>
        <end position="366"/>
    </location>
</feature>
<comment type="similarity">
    <text evidence="2">Belongs to the oxidase-dependent Fe transporter (OFeT) (TC 9.A.10.1) family.</text>
</comment>
<proteinExistence type="inferred from homology"/>
<keyword evidence="3" id="KW-0406">Ion transport</keyword>
<evidence type="ECO:0000256" key="4">
    <source>
        <dbReference type="ARBA" id="ARBA00022692"/>
    </source>
</evidence>
<reference evidence="9 10" key="1">
    <citation type="submission" date="2024-04" db="EMBL/GenBank/DDBJ databases">
        <title>Phyllosticta paracitricarpa is synonymous to the EU quarantine fungus P. citricarpa based on phylogenomic analyses.</title>
        <authorList>
            <consortium name="Lawrence Berkeley National Laboratory"/>
            <person name="Van Ingen-Buijs V.A."/>
            <person name="Van Westerhoven A.C."/>
            <person name="Haridas S."/>
            <person name="Skiadas P."/>
            <person name="Martin F."/>
            <person name="Groenewald J.Z."/>
            <person name="Crous P.W."/>
            <person name="Seidl M.F."/>
        </authorList>
    </citation>
    <scope>NUCLEOTIDE SEQUENCE [LARGE SCALE GENOMIC DNA]</scope>
    <source>
        <strain evidence="9 10">CBS 123374</strain>
    </source>
</reference>
<sequence length="366" mass="40078">MSESVFAVSVFFIVFRECLETAIIVSVLLAFLKQTLGTETDRTTYRSLLRQVWAGTALGLFICVCVGAGMIAAWYTVGKNHFAKTEYIWEGTFGLIASFIISLMGAALLRVNKMQDKWRVKLAKAFDARRASAETGRSSFKMWCEKYAMFLLPFVTVLREGLEAVVYIGGVALSLPAESFPLAVICGIVAGCAVGWILYRSGNSTSLQLFLIISTCALYLVAAGLFSKAVWYFEADKWNKAIGGDAAETGAGAGSYDIRKSVWHVNCCSPYINGGGGWGVFNSIFGWQNSATYGSVVSYNLYWLVIIISFVTMRFKETKGHYPGFKSSAKASQDSGSDHFERKQGLVEEMNEKGTEAAPQIKDVGV</sequence>
<evidence type="ECO:0000256" key="5">
    <source>
        <dbReference type="ARBA" id="ARBA00022989"/>
    </source>
</evidence>
<dbReference type="Proteomes" id="UP001492380">
    <property type="component" value="Unassembled WGS sequence"/>
</dbReference>
<evidence type="ECO:0000313" key="9">
    <source>
        <dbReference type="EMBL" id="KAK8232194.1"/>
    </source>
</evidence>
<feature type="transmembrane region" description="Helical" evidence="8">
    <location>
        <begin position="147"/>
        <end position="168"/>
    </location>
</feature>
<dbReference type="PANTHER" id="PTHR31632">
    <property type="entry name" value="IRON TRANSPORTER FTH1"/>
    <property type="match status" value="1"/>
</dbReference>